<proteinExistence type="predicted"/>
<reference evidence="1" key="1">
    <citation type="submission" date="2019-08" db="EMBL/GenBank/DDBJ databases">
        <authorList>
            <person name="Kucharzyk K."/>
            <person name="Murdoch R.W."/>
            <person name="Higgins S."/>
            <person name="Loffler F."/>
        </authorList>
    </citation>
    <scope>NUCLEOTIDE SEQUENCE</scope>
</reference>
<organism evidence="1">
    <name type="scientific">bioreactor metagenome</name>
    <dbReference type="NCBI Taxonomy" id="1076179"/>
    <lineage>
        <taxon>unclassified sequences</taxon>
        <taxon>metagenomes</taxon>
        <taxon>ecological metagenomes</taxon>
    </lineage>
</organism>
<comment type="caution">
    <text evidence="1">The sequence shown here is derived from an EMBL/GenBank/DDBJ whole genome shotgun (WGS) entry which is preliminary data.</text>
</comment>
<dbReference type="Pfam" id="PF13585">
    <property type="entry name" value="CHU_C"/>
    <property type="match status" value="1"/>
</dbReference>
<name>A0A645A345_9ZZZZ</name>
<evidence type="ECO:0008006" key="2">
    <source>
        <dbReference type="Google" id="ProtNLM"/>
    </source>
</evidence>
<dbReference type="AlphaFoldDB" id="A0A645A345"/>
<accession>A0A645A345</accession>
<protein>
    <recommendedName>
        <fullName evidence="2">Gliding motility-associated C-terminal domain-containing protein</fullName>
    </recommendedName>
</protein>
<evidence type="ECO:0000313" key="1">
    <source>
        <dbReference type="EMBL" id="MPM44224.1"/>
    </source>
</evidence>
<sequence>MYAENISSNGCHNAGGPVSVDVGMNSLPYVFLICDMPQNTAYTGQIVTFTATPSTYPEYLFYVNSVLVQQSSSNIYSTNALNDGDIVSVRSNDFVCESPEDSLIMRIRQIPNAFTPDGDGFNDVFVKGLDMEIVNRWGLQVYKGMDGWDGRYKGEYAEAGTYYYIIRLPQPEGEAKILNGVVTLVRNQ</sequence>
<dbReference type="EMBL" id="VSSQ01010395">
    <property type="protein sequence ID" value="MPM44224.1"/>
    <property type="molecule type" value="Genomic_DNA"/>
</dbReference>
<gene>
    <name evidence="1" type="ORF">SDC9_90902</name>
</gene>